<keyword evidence="2" id="KW-0472">Membrane</keyword>
<keyword evidence="2" id="KW-0812">Transmembrane</keyword>
<reference evidence="3" key="1">
    <citation type="submission" date="2022-10" db="EMBL/GenBank/DDBJ databases">
        <title>Culturing micro-colonial fungi from biological soil crusts in the Mojave desert and describing Neophaeococcomyces mojavensis, and introducing the new genera and species Taxawa tesnikishii.</title>
        <authorList>
            <person name="Kurbessoian T."/>
            <person name="Stajich J.E."/>
        </authorList>
    </citation>
    <scope>NUCLEOTIDE SEQUENCE</scope>
    <source>
        <strain evidence="3">TK_41</strain>
    </source>
</reference>
<evidence type="ECO:0000313" key="3">
    <source>
        <dbReference type="EMBL" id="KAJ9605463.1"/>
    </source>
</evidence>
<sequence length="174" mass="18821">MPTSPDQDHVSGGSPKSICHGAGTIVGIAVVSSVAAVIAYFLARRSRPPHPDKFRLQTAMLAHMAEIRANQQQGIRNTREILAELRRLRTTTETEAARLGAIYGSAFQRELVNLRMVKDMAEISEADDLPGPKHNDASKHDASIIASAMGRRPGLWQGGREAQSDKLGAAVSWT</sequence>
<keyword evidence="2" id="KW-1133">Transmembrane helix</keyword>
<feature type="transmembrane region" description="Helical" evidence="2">
    <location>
        <begin position="20"/>
        <end position="43"/>
    </location>
</feature>
<gene>
    <name evidence="3" type="ORF">H2200_010120</name>
</gene>
<keyword evidence="4" id="KW-1185">Reference proteome</keyword>
<dbReference type="AlphaFoldDB" id="A0AA38X278"/>
<dbReference type="EMBL" id="JAPDRK010000016">
    <property type="protein sequence ID" value="KAJ9605463.1"/>
    <property type="molecule type" value="Genomic_DNA"/>
</dbReference>
<comment type="caution">
    <text evidence="3">The sequence shown here is derived from an EMBL/GenBank/DDBJ whole genome shotgun (WGS) entry which is preliminary data.</text>
</comment>
<accession>A0AA38X278</accession>
<feature type="region of interest" description="Disordered" evidence="1">
    <location>
        <begin position="154"/>
        <end position="174"/>
    </location>
</feature>
<evidence type="ECO:0000256" key="1">
    <source>
        <dbReference type="SAM" id="MobiDB-lite"/>
    </source>
</evidence>
<dbReference type="Proteomes" id="UP001172673">
    <property type="component" value="Unassembled WGS sequence"/>
</dbReference>
<evidence type="ECO:0000256" key="2">
    <source>
        <dbReference type="SAM" id="Phobius"/>
    </source>
</evidence>
<evidence type="ECO:0000313" key="4">
    <source>
        <dbReference type="Proteomes" id="UP001172673"/>
    </source>
</evidence>
<name>A0AA38X278_9EURO</name>
<protein>
    <submittedName>
        <fullName evidence="3">Uncharacterized protein</fullName>
    </submittedName>
</protein>
<organism evidence="3 4">
    <name type="scientific">Cladophialophora chaetospira</name>
    <dbReference type="NCBI Taxonomy" id="386627"/>
    <lineage>
        <taxon>Eukaryota</taxon>
        <taxon>Fungi</taxon>
        <taxon>Dikarya</taxon>
        <taxon>Ascomycota</taxon>
        <taxon>Pezizomycotina</taxon>
        <taxon>Eurotiomycetes</taxon>
        <taxon>Chaetothyriomycetidae</taxon>
        <taxon>Chaetothyriales</taxon>
        <taxon>Herpotrichiellaceae</taxon>
        <taxon>Cladophialophora</taxon>
    </lineage>
</organism>
<proteinExistence type="predicted"/>